<feature type="region of interest" description="Disordered" evidence="1">
    <location>
        <begin position="16"/>
        <end position="40"/>
    </location>
</feature>
<evidence type="ECO:0000313" key="3">
    <source>
        <dbReference type="EMBL" id="KLO05644.1"/>
    </source>
</evidence>
<gene>
    <name evidence="3" type="ORF">SCHPADRAFT_1002788</name>
</gene>
<dbReference type="PANTHER" id="PTHR31138">
    <property type="entry name" value="CHROMOSOME 19, WHOLE GENOME SHOTGUN SEQUENCE"/>
    <property type="match status" value="1"/>
</dbReference>
<feature type="compositionally biased region" description="Basic and acidic residues" evidence="1">
    <location>
        <begin position="788"/>
        <end position="806"/>
    </location>
</feature>
<dbReference type="AlphaFoldDB" id="A0A0H2R1K8"/>
<evidence type="ECO:0000256" key="1">
    <source>
        <dbReference type="SAM" id="MobiDB-lite"/>
    </source>
</evidence>
<sequence>MGLCFSCCRRRKPVYDPEQDPLLKSESPTRSSRLDGSPRTHLEKMADVVAAIEAGKLPSQDQLNNFGKELLAANFLKKSNASGMALDADLAAESERLVDSAREALEAILQMGIEKNDDNRLQDLFFTIRRLNSDVVKVDVPGPKDIAAEVPTDVIQNELGKVATAIPSEDELAEDTKALIRSIRTISSLLLTSSAFRFILSDILRSARDYISDVALKVKAAAQQVEAAAGAVDEQIRPVSPGYQVEIPSPKSKGNDAVPRPTVPDKESMANSETSILDRVELIILQAQSLPMYNSALRTILFIIRKYSTRVRLAAEAASKAVSETADATNTPVNLANLTPIISPDPSLGRALEDIRIILERFASGYSLDPLLTTIFEAVNDIAGSPEQSAQEAHEFFGRVGSWLDRALSTPDWASSRAGRKEAEDLYDQGMEVLGRDGAVSDDLNRMLDEADTFIEAMKNDRTTRRLVSALSSCSDQFSRYAQQFLVSSGQAVAHWKLRLVQSLLAWVVPKALRAIKTVPMPRVEYMNMEPGGQQLAVVIDALLMQAQEELVPDELKIIEWGEISVNMRDRDGFAFSAPAAYGAMSPEPSVMRPASPTMSPAMMSPTFRPLSPGPDGDMVPIAVQVEEDDLNHPRTTVQSSSRLQIHISGLRLAAYDVGYFAKYNYFSWLGYEDEGLLTATVGKPGKERDGLSLDIDLEFDSSSEGGRGTSILDGMREHKLFRVRDVRVDLPGLAIYIRKSRHWLLNALLAPFAGPIGRLVGSRVLASQVRSLLEKLEETMRNVKTRAENKAGQRRRAGTDAEVERAPTVTAEDWWLGALDTFGQGGSSNEEGDEEQDAYSQTFTSATTKGIVRTTYTQPEPPSAQEGEAASVPNPSESVLAIGMGAQVLPGKGEPTSRESLKEVGQDVAGEFSSTGHETEERIIQKGKDLKDGVYAATEARKQIDNAGERMENKARQEGWKKGWQSKAFDMQPRYRDS</sequence>
<dbReference type="EMBL" id="KQ086281">
    <property type="protein sequence ID" value="KLO05644.1"/>
    <property type="molecule type" value="Genomic_DNA"/>
</dbReference>
<reference evidence="3 4" key="1">
    <citation type="submission" date="2015-04" db="EMBL/GenBank/DDBJ databases">
        <title>Complete genome sequence of Schizopora paradoxa KUC8140, a cosmopolitan wood degrader in East Asia.</title>
        <authorList>
            <consortium name="DOE Joint Genome Institute"/>
            <person name="Min B."/>
            <person name="Park H."/>
            <person name="Jang Y."/>
            <person name="Kim J.-J."/>
            <person name="Kim K.H."/>
            <person name="Pangilinan J."/>
            <person name="Lipzen A."/>
            <person name="Riley R."/>
            <person name="Grigoriev I.V."/>
            <person name="Spatafora J.W."/>
            <person name="Choi I.-G."/>
        </authorList>
    </citation>
    <scope>NUCLEOTIDE SEQUENCE [LARGE SCALE GENOMIC DNA]</scope>
    <source>
        <strain evidence="3 4">KUC8140</strain>
    </source>
</reference>
<dbReference type="PANTHER" id="PTHR31138:SF1">
    <property type="entry name" value="PDZ DOMAIN-CONTAINING PROTEIN"/>
    <property type="match status" value="1"/>
</dbReference>
<dbReference type="Proteomes" id="UP000053477">
    <property type="component" value="Unassembled WGS sequence"/>
</dbReference>
<dbReference type="InterPro" id="IPR045967">
    <property type="entry name" value="HAM1-like_N"/>
</dbReference>
<evidence type="ECO:0000259" key="2">
    <source>
        <dbReference type="Pfam" id="PF19343"/>
    </source>
</evidence>
<feature type="domain" description="HAM1-like N-terminal" evidence="2">
    <location>
        <begin position="47"/>
        <end position="234"/>
    </location>
</feature>
<evidence type="ECO:0000313" key="4">
    <source>
        <dbReference type="Proteomes" id="UP000053477"/>
    </source>
</evidence>
<dbReference type="Pfam" id="PF19343">
    <property type="entry name" value="HAM1_N"/>
    <property type="match status" value="2"/>
</dbReference>
<organism evidence="3 4">
    <name type="scientific">Schizopora paradoxa</name>
    <dbReference type="NCBI Taxonomy" id="27342"/>
    <lineage>
        <taxon>Eukaryota</taxon>
        <taxon>Fungi</taxon>
        <taxon>Dikarya</taxon>
        <taxon>Basidiomycota</taxon>
        <taxon>Agaricomycotina</taxon>
        <taxon>Agaricomycetes</taxon>
        <taxon>Hymenochaetales</taxon>
        <taxon>Schizoporaceae</taxon>
        <taxon>Schizopora</taxon>
    </lineage>
</organism>
<dbReference type="InParanoid" id="A0A0H2R1K8"/>
<dbReference type="STRING" id="27342.A0A0H2R1K8"/>
<accession>A0A0H2R1K8</accession>
<feature type="region of interest" description="Disordered" evidence="1">
    <location>
        <begin position="788"/>
        <end position="807"/>
    </location>
</feature>
<keyword evidence="4" id="KW-1185">Reference proteome</keyword>
<dbReference type="OrthoDB" id="5407957at2759"/>
<feature type="domain" description="HAM1-like N-terminal" evidence="2">
    <location>
        <begin position="277"/>
        <end position="557"/>
    </location>
</feature>
<feature type="region of interest" description="Disordered" evidence="1">
    <location>
        <begin position="244"/>
        <end position="270"/>
    </location>
</feature>
<proteinExistence type="predicted"/>
<protein>
    <recommendedName>
        <fullName evidence="2">HAM1-like N-terminal domain-containing protein</fullName>
    </recommendedName>
</protein>
<name>A0A0H2R1K8_9AGAM</name>